<dbReference type="EMBL" id="CDMY01000520">
    <property type="protein sequence ID" value="CEM20024.1"/>
    <property type="molecule type" value="Genomic_DNA"/>
</dbReference>
<dbReference type="InParanoid" id="A0A0G4FXZ6"/>
<accession>A0A0G4FXZ6</accession>
<protein>
    <submittedName>
        <fullName evidence="3">Uncharacterized protein</fullName>
    </submittedName>
</protein>
<sequence>MQSEVEALKQQMDTTLGMLLQMTLTTDVRRLESEVSRLSYAQTQLEEEVRKLEEVRADVEGIQKILKHTPITQMILAHIQEVQSSSSAGAAAAPGSASPAHVSQVQGEPAELLDIASGVQEIQSVLEKLQIKEGNTSPPPGRHRTQGTCSTRGYESPGNTSLWTAGQADERSMNGTAGAGAGAGGQGNAAGLPYDTLATVAQIQKLTDSVNHLHGKLNRHIAVAASRASSLRSGRMNDQYIPTPTTPNTVRHYPSGALKCHIAPLPTLSIDEDEPSKEQQHKGADGFLLPPARADGKDGRNMAASGALDFLHPMPTAPPPSVAASLSVSSASPSQGLGGKNAPPGAQAEEDKEKLGGTGGKSGAPSTPREDTDGERGNSCPSSNPGVDSEYESYYCSDDNSNTTPPAPKPMTTMSGHHHSSLSSRKTKRRSLNNTDTHNLPLEPLSVSPDSSGRVKSGVTPPVSPRDVEVTMEEPAKGHSASEDEKGVAAASNSVSRRPSSRDRPYRPRGSMKARHSPGSSTNFAQSLSRMFQTFSPFAGMDRQSSGGLPGFTSPAPMRGSASARFSAPAAMSSTKDDSPSDTTTTSDALHAEAATADQGDETTPREYESEVAAAGAGDSAVEGAAGAKGAADVVA</sequence>
<dbReference type="VEuPathDB" id="CryptoDB:Vbra_6020"/>
<feature type="compositionally biased region" description="Basic residues" evidence="2">
    <location>
        <begin position="416"/>
        <end position="431"/>
    </location>
</feature>
<feature type="compositionally biased region" description="Basic and acidic residues" evidence="2">
    <location>
        <begin position="466"/>
        <end position="487"/>
    </location>
</feature>
<feature type="compositionally biased region" description="Low complexity" evidence="2">
    <location>
        <begin position="621"/>
        <end position="636"/>
    </location>
</feature>
<evidence type="ECO:0000313" key="3">
    <source>
        <dbReference type="EMBL" id="CEM20024.1"/>
    </source>
</evidence>
<evidence type="ECO:0000256" key="1">
    <source>
        <dbReference type="SAM" id="Coils"/>
    </source>
</evidence>
<dbReference type="Proteomes" id="UP000041254">
    <property type="component" value="Unassembled WGS sequence"/>
</dbReference>
<evidence type="ECO:0000256" key="2">
    <source>
        <dbReference type="SAM" id="MobiDB-lite"/>
    </source>
</evidence>
<evidence type="ECO:0000313" key="4">
    <source>
        <dbReference type="Proteomes" id="UP000041254"/>
    </source>
</evidence>
<feature type="coiled-coil region" evidence="1">
    <location>
        <begin position="28"/>
        <end position="65"/>
    </location>
</feature>
<name>A0A0G4FXZ6_VITBC</name>
<feature type="region of interest" description="Disordered" evidence="2">
    <location>
        <begin position="268"/>
        <end position="636"/>
    </location>
</feature>
<keyword evidence="1" id="KW-0175">Coiled coil</keyword>
<reference evidence="3 4" key="1">
    <citation type="submission" date="2014-11" db="EMBL/GenBank/DDBJ databases">
        <authorList>
            <person name="Zhu J."/>
            <person name="Qi W."/>
            <person name="Song R."/>
        </authorList>
    </citation>
    <scope>NUCLEOTIDE SEQUENCE [LARGE SCALE GENOMIC DNA]</scope>
</reference>
<feature type="compositionally biased region" description="Polar residues" evidence="2">
    <location>
        <begin position="146"/>
        <end position="160"/>
    </location>
</feature>
<gene>
    <name evidence="3" type="ORF">Vbra_6020</name>
</gene>
<organism evidence="3 4">
    <name type="scientific">Vitrella brassicaformis (strain CCMP3155)</name>
    <dbReference type="NCBI Taxonomy" id="1169540"/>
    <lineage>
        <taxon>Eukaryota</taxon>
        <taxon>Sar</taxon>
        <taxon>Alveolata</taxon>
        <taxon>Colpodellida</taxon>
        <taxon>Vitrellaceae</taxon>
        <taxon>Vitrella</taxon>
    </lineage>
</organism>
<feature type="compositionally biased region" description="Polar residues" evidence="2">
    <location>
        <begin position="518"/>
        <end position="536"/>
    </location>
</feature>
<keyword evidence="4" id="KW-1185">Reference proteome</keyword>
<proteinExistence type="predicted"/>
<dbReference type="AlphaFoldDB" id="A0A0G4FXZ6"/>
<feature type="region of interest" description="Disordered" evidence="2">
    <location>
        <begin position="132"/>
        <end position="160"/>
    </location>
</feature>
<feature type="compositionally biased region" description="Low complexity" evidence="2">
    <location>
        <begin position="322"/>
        <end position="334"/>
    </location>
</feature>